<dbReference type="CDD" id="cd02440">
    <property type="entry name" value="AdoMet_MTases"/>
    <property type="match status" value="1"/>
</dbReference>
<proteinExistence type="predicted"/>
<keyword evidence="3" id="KW-1185">Reference proteome</keyword>
<dbReference type="InterPro" id="IPR013217">
    <property type="entry name" value="Methyltransf_12"/>
</dbReference>
<gene>
    <name evidence="2" type="ORF">CkaCkLH20_12097</name>
</gene>
<accession>A0A9P6I1Y6</accession>
<protein>
    <recommendedName>
        <fullName evidence="1">Methyltransferase type 12 domain-containing protein</fullName>
    </recommendedName>
</protein>
<sequence>MTAEIQGKTNSLAELNRKFWDTNADSIFEQDWLKIFAEQLTRFLRTQAPNLGFRSRDAENPVRLLDYACARGGASWSLAPFVDEILGIDIAPAMADRFNSHASRLGYTASQAHAVAGDLTTDDSLAAPASFDVVIISLALHHLDDPPAMLGRLAERLKPGGVLVAVEGIDTDEKPAGAVAELAVTYAAHGDIHHRGHSHDHGHSHTHKNIEGEVLETTNQHIYDEATFRKWFGDARCDDKFVYIVNDEVSHIPASASNVPGGLNRKMVIAAAMKR</sequence>
<dbReference type="InterPro" id="IPR029063">
    <property type="entry name" value="SAM-dependent_MTases_sf"/>
</dbReference>
<dbReference type="AlphaFoldDB" id="A0A9P6I1Y6"/>
<evidence type="ECO:0000313" key="3">
    <source>
        <dbReference type="Proteomes" id="UP000781932"/>
    </source>
</evidence>
<dbReference type="Proteomes" id="UP000781932">
    <property type="component" value="Unassembled WGS sequence"/>
</dbReference>
<evidence type="ECO:0000313" key="2">
    <source>
        <dbReference type="EMBL" id="KAF9870430.1"/>
    </source>
</evidence>
<organism evidence="2 3">
    <name type="scientific">Colletotrichum karsti</name>
    <dbReference type="NCBI Taxonomy" id="1095194"/>
    <lineage>
        <taxon>Eukaryota</taxon>
        <taxon>Fungi</taxon>
        <taxon>Dikarya</taxon>
        <taxon>Ascomycota</taxon>
        <taxon>Pezizomycotina</taxon>
        <taxon>Sordariomycetes</taxon>
        <taxon>Hypocreomycetidae</taxon>
        <taxon>Glomerellales</taxon>
        <taxon>Glomerellaceae</taxon>
        <taxon>Colletotrichum</taxon>
        <taxon>Colletotrichum boninense species complex</taxon>
    </lineage>
</organism>
<dbReference type="PANTHER" id="PTHR43861">
    <property type="entry name" value="TRANS-ACONITATE 2-METHYLTRANSFERASE-RELATED"/>
    <property type="match status" value="1"/>
</dbReference>
<reference evidence="2" key="2">
    <citation type="submission" date="2020-11" db="EMBL/GenBank/DDBJ databases">
        <title>Whole genome sequencing of Colletotrichum sp.</title>
        <authorList>
            <person name="Li H."/>
        </authorList>
    </citation>
    <scope>NUCLEOTIDE SEQUENCE</scope>
    <source>
        <strain evidence="2">CkLH20</strain>
    </source>
</reference>
<dbReference type="GeneID" id="62167885"/>
<dbReference type="Pfam" id="PF08242">
    <property type="entry name" value="Methyltransf_12"/>
    <property type="match status" value="1"/>
</dbReference>
<dbReference type="EMBL" id="JAATWM020000054">
    <property type="protein sequence ID" value="KAF9870430.1"/>
    <property type="molecule type" value="Genomic_DNA"/>
</dbReference>
<evidence type="ECO:0000259" key="1">
    <source>
        <dbReference type="Pfam" id="PF08242"/>
    </source>
</evidence>
<feature type="domain" description="Methyltransferase type 12" evidence="1">
    <location>
        <begin position="65"/>
        <end position="163"/>
    </location>
</feature>
<name>A0A9P6I1Y6_9PEZI</name>
<dbReference type="PANTHER" id="PTHR43861:SF1">
    <property type="entry name" value="TRANS-ACONITATE 2-METHYLTRANSFERASE"/>
    <property type="match status" value="1"/>
</dbReference>
<reference evidence="2" key="1">
    <citation type="submission" date="2020-03" db="EMBL/GenBank/DDBJ databases">
        <authorList>
            <person name="He L."/>
        </authorList>
    </citation>
    <scope>NUCLEOTIDE SEQUENCE</scope>
    <source>
        <strain evidence="2">CkLH20</strain>
    </source>
</reference>
<dbReference type="OrthoDB" id="3647at2759"/>
<dbReference type="RefSeq" id="XP_038739891.1">
    <property type="nucleotide sequence ID" value="XM_038894811.1"/>
</dbReference>
<dbReference type="Gene3D" id="3.40.50.150">
    <property type="entry name" value="Vaccinia Virus protein VP39"/>
    <property type="match status" value="1"/>
</dbReference>
<comment type="caution">
    <text evidence="2">The sequence shown here is derived from an EMBL/GenBank/DDBJ whole genome shotgun (WGS) entry which is preliminary data.</text>
</comment>
<dbReference type="SUPFAM" id="SSF53335">
    <property type="entry name" value="S-adenosyl-L-methionine-dependent methyltransferases"/>
    <property type="match status" value="1"/>
</dbReference>